<dbReference type="GO" id="GO:0016020">
    <property type="term" value="C:membrane"/>
    <property type="evidence" value="ECO:0007669"/>
    <property type="project" value="UniProtKB-SubCell"/>
</dbReference>
<dbReference type="RefSeq" id="WP_011263709.1">
    <property type="nucleotide sequence ID" value="NC_006841.2"/>
</dbReference>
<dbReference type="PROSITE" id="PS50111">
    <property type="entry name" value="CHEMOTAXIS_TRANSDUC_2"/>
    <property type="match status" value="1"/>
</dbReference>
<dbReference type="AlphaFoldDB" id="Q5DZ35"/>
<organism evidence="9 10">
    <name type="scientific">Aliivibrio fischeri (strain ATCC 700601 / ES114)</name>
    <name type="common">Vibrio fischeri</name>
    <dbReference type="NCBI Taxonomy" id="312309"/>
    <lineage>
        <taxon>Bacteria</taxon>
        <taxon>Pseudomonadati</taxon>
        <taxon>Pseudomonadota</taxon>
        <taxon>Gammaproteobacteria</taxon>
        <taxon>Vibrionales</taxon>
        <taxon>Vibrionaceae</taxon>
        <taxon>Aliivibrio</taxon>
    </lineage>
</organism>
<gene>
    <name evidence="9" type="ordered locus">VF_A0891</name>
</gene>
<keyword evidence="3 7" id="KW-1133">Transmembrane helix</keyword>
<dbReference type="PATRIC" id="fig|312309.11.peg.3491"/>
<dbReference type="Gene3D" id="1.10.287.950">
    <property type="entry name" value="Methyl-accepting chemotaxis protein"/>
    <property type="match status" value="1"/>
</dbReference>
<feature type="domain" description="Methyl-accepting transducer" evidence="8">
    <location>
        <begin position="129"/>
        <end position="366"/>
    </location>
</feature>
<dbReference type="PANTHER" id="PTHR32089:SF119">
    <property type="entry name" value="METHYL-ACCEPTING CHEMOTAXIS PROTEIN CTPL"/>
    <property type="match status" value="1"/>
</dbReference>
<evidence type="ECO:0000313" key="10">
    <source>
        <dbReference type="Proteomes" id="UP000000537"/>
    </source>
</evidence>
<keyword evidence="10" id="KW-1185">Reference proteome</keyword>
<name>Q5DZ35_ALIF1</name>
<dbReference type="CDD" id="cd11386">
    <property type="entry name" value="MCP_signal"/>
    <property type="match status" value="1"/>
</dbReference>
<feature type="transmembrane region" description="Helical" evidence="7">
    <location>
        <begin position="45"/>
        <end position="64"/>
    </location>
</feature>
<dbReference type="EnsemblBacteria" id="AAW87961">
    <property type="protein sequence ID" value="AAW87961"/>
    <property type="gene ID" value="VF_A0891"/>
</dbReference>
<keyword evidence="2 7" id="KW-0812">Transmembrane</keyword>
<protein>
    <submittedName>
        <fullName evidence="9">Methyl-accepting chemotaxis protein</fullName>
    </submittedName>
</protein>
<dbReference type="STRING" id="312309.VF_A0891"/>
<evidence type="ECO:0000259" key="8">
    <source>
        <dbReference type="PROSITE" id="PS50111"/>
    </source>
</evidence>
<dbReference type="EMBL" id="CP000021">
    <property type="protein sequence ID" value="AAW87961.1"/>
    <property type="molecule type" value="Genomic_DNA"/>
</dbReference>
<dbReference type="GO" id="GO:0006935">
    <property type="term" value="P:chemotaxis"/>
    <property type="evidence" value="ECO:0007669"/>
    <property type="project" value="UniProtKB-ARBA"/>
</dbReference>
<accession>Q5DZ35</accession>
<dbReference type="Proteomes" id="UP000000537">
    <property type="component" value="Chromosome II"/>
</dbReference>
<reference evidence="9 10" key="1">
    <citation type="journal article" date="2005" name="Proc. Natl. Acad. Sci. U.S.A.">
        <title>Complete genome sequence of Vibrio fischeri: a symbiotic bacterium with pathogenic congeners.</title>
        <authorList>
            <person name="Ruby E.G."/>
            <person name="Urbanowski M."/>
            <person name="Campbell J."/>
            <person name="Dunn A."/>
            <person name="Faini M."/>
            <person name="Gunsalus R."/>
            <person name="Lostroh P."/>
            <person name="Lupp C."/>
            <person name="McCann J."/>
            <person name="Millikan D."/>
            <person name="Schaefer A."/>
            <person name="Stabb E."/>
            <person name="Stevens A."/>
            <person name="Visick K."/>
            <person name="Whistler C."/>
            <person name="Greenberg E.P."/>
        </authorList>
    </citation>
    <scope>NUCLEOTIDE SEQUENCE [LARGE SCALE GENOMIC DNA]</scope>
    <source>
        <strain evidence="10">ATCC 700601 / ES114</strain>
    </source>
</reference>
<dbReference type="HOGENOM" id="CLU_000445_107_27_6"/>
<dbReference type="GeneID" id="54166210"/>
<evidence type="ECO:0000256" key="7">
    <source>
        <dbReference type="SAM" id="Phobius"/>
    </source>
</evidence>
<dbReference type="KEGG" id="vfi:VF_A0891"/>
<dbReference type="Pfam" id="PF00015">
    <property type="entry name" value="MCPsignal"/>
    <property type="match status" value="1"/>
</dbReference>
<dbReference type="SMART" id="SM00283">
    <property type="entry name" value="MA"/>
    <property type="match status" value="1"/>
</dbReference>
<feature type="transmembrane region" description="Helical" evidence="7">
    <location>
        <begin position="12"/>
        <end position="33"/>
    </location>
</feature>
<dbReference type="OrthoDB" id="5878059at2"/>
<evidence type="ECO:0000256" key="2">
    <source>
        <dbReference type="ARBA" id="ARBA00022692"/>
    </source>
</evidence>
<proteinExistence type="predicted"/>
<dbReference type="GO" id="GO:0007165">
    <property type="term" value="P:signal transduction"/>
    <property type="evidence" value="ECO:0007669"/>
    <property type="project" value="UniProtKB-KW"/>
</dbReference>
<dbReference type="PANTHER" id="PTHR32089">
    <property type="entry name" value="METHYL-ACCEPTING CHEMOTAXIS PROTEIN MCPB"/>
    <property type="match status" value="1"/>
</dbReference>
<evidence type="ECO:0000256" key="5">
    <source>
        <dbReference type="ARBA" id="ARBA00023224"/>
    </source>
</evidence>
<dbReference type="eggNOG" id="COG0840">
    <property type="taxonomic scope" value="Bacteria"/>
</dbReference>
<evidence type="ECO:0000256" key="3">
    <source>
        <dbReference type="ARBA" id="ARBA00022989"/>
    </source>
</evidence>
<keyword evidence="4 7" id="KW-0472">Membrane</keyword>
<evidence type="ECO:0000256" key="6">
    <source>
        <dbReference type="PROSITE-ProRule" id="PRU00284"/>
    </source>
</evidence>
<dbReference type="SUPFAM" id="SSF58104">
    <property type="entry name" value="Methyl-accepting chemotaxis protein (MCP) signaling domain"/>
    <property type="match status" value="1"/>
</dbReference>
<reference evidence="9 10" key="2">
    <citation type="journal article" date="2008" name="BMC Genomics">
        <title>Comparative genomics-based investigation of resequencing targets in Vibrio fischeri: focus on point miscalls and artefactual expansions.</title>
        <authorList>
            <person name="Mandel M.J."/>
            <person name="Stabb E.V."/>
            <person name="Ruby E.G."/>
        </authorList>
    </citation>
    <scope>NUCLEOTIDE SEQUENCE [LARGE SCALE GENOMIC DNA]</scope>
    <source>
        <strain evidence="10">ATCC 700601 / ES114</strain>
    </source>
</reference>
<sequence length="402" mass="44737">MKQSKSIKFKVLFILYSILLMLFVNGVVVINQIEDFFSKDIIKHLIIFNYIIVFLTFISAIFTYNSIIPHLKVLTEHMNQLQKFDLREGPVCEALNIGKFKYDEFGKIALGLRSFRIPVHNLVQELANNSGIVISGMGTVNNIINDLNDMGMEQESKITQIVTASDQMYSTIINVVKNTEQSSVDSSIALSESEKAKELINMSSESVNLVHEAITSCSESVRDLKVETQNINDIIYIISNIAEQTNLLALNAAIEAARAGESGRGFAVVADEVRVLAQKTQESTGKINTIVDTIMSRTLHVSDIMEKQVITLIDDCVSKSIVVNKSIDIIVEGIRKMSDSSVVIATATEEQAIAISDVNRNINDLYLSTKEASEKMKDVYFQCNNVMTLINKQDKGLSNFTI</sequence>
<comment type="subcellular location">
    <subcellularLocation>
        <location evidence="1">Membrane</location>
        <topology evidence="1">Multi-pass membrane protein</topology>
    </subcellularLocation>
</comment>
<dbReference type="InterPro" id="IPR004089">
    <property type="entry name" value="MCPsignal_dom"/>
</dbReference>
<evidence type="ECO:0000313" key="9">
    <source>
        <dbReference type="EMBL" id="AAW87961.1"/>
    </source>
</evidence>
<keyword evidence="5 6" id="KW-0807">Transducer</keyword>
<evidence type="ECO:0000256" key="4">
    <source>
        <dbReference type="ARBA" id="ARBA00023136"/>
    </source>
</evidence>
<evidence type="ECO:0000256" key="1">
    <source>
        <dbReference type="ARBA" id="ARBA00004141"/>
    </source>
</evidence>